<evidence type="ECO:0000313" key="2">
    <source>
        <dbReference type="Proteomes" id="UP000814128"/>
    </source>
</evidence>
<proteinExistence type="predicted"/>
<protein>
    <submittedName>
        <fullName evidence="1">Fungal-specific transcription factor domain-containing protein</fullName>
    </submittedName>
</protein>
<reference evidence="1" key="2">
    <citation type="journal article" date="2022" name="New Phytol.">
        <title>Evolutionary transition to the ectomycorrhizal habit in the genomes of a hyperdiverse lineage of mushroom-forming fungi.</title>
        <authorList>
            <person name="Looney B."/>
            <person name="Miyauchi S."/>
            <person name="Morin E."/>
            <person name="Drula E."/>
            <person name="Courty P.E."/>
            <person name="Kohler A."/>
            <person name="Kuo A."/>
            <person name="LaButti K."/>
            <person name="Pangilinan J."/>
            <person name="Lipzen A."/>
            <person name="Riley R."/>
            <person name="Andreopoulos W."/>
            <person name="He G."/>
            <person name="Johnson J."/>
            <person name="Nolan M."/>
            <person name="Tritt A."/>
            <person name="Barry K.W."/>
            <person name="Grigoriev I.V."/>
            <person name="Nagy L.G."/>
            <person name="Hibbett D."/>
            <person name="Henrissat B."/>
            <person name="Matheny P.B."/>
            <person name="Labbe J."/>
            <person name="Martin F.M."/>
        </authorList>
    </citation>
    <scope>NUCLEOTIDE SEQUENCE</scope>
    <source>
        <strain evidence="1">EC-137</strain>
    </source>
</reference>
<dbReference type="EMBL" id="MU273729">
    <property type="protein sequence ID" value="KAI0028714.1"/>
    <property type="molecule type" value="Genomic_DNA"/>
</dbReference>
<dbReference type="Proteomes" id="UP000814128">
    <property type="component" value="Unassembled WGS sequence"/>
</dbReference>
<organism evidence="1 2">
    <name type="scientific">Vararia minispora EC-137</name>
    <dbReference type="NCBI Taxonomy" id="1314806"/>
    <lineage>
        <taxon>Eukaryota</taxon>
        <taxon>Fungi</taxon>
        <taxon>Dikarya</taxon>
        <taxon>Basidiomycota</taxon>
        <taxon>Agaricomycotina</taxon>
        <taxon>Agaricomycetes</taxon>
        <taxon>Russulales</taxon>
        <taxon>Lachnocladiaceae</taxon>
        <taxon>Vararia</taxon>
    </lineage>
</organism>
<comment type="caution">
    <text evidence="1">The sequence shown here is derived from an EMBL/GenBank/DDBJ whole genome shotgun (WGS) entry which is preliminary data.</text>
</comment>
<evidence type="ECO:0000313" key="1">
    <source>
        <dbReference type="EMBL" id="KAI0028714.1"/>
    </source>
</evidence>
<keyword evidence="2" id="KW-1185">Reference proteome</keyword>
<reference evidence="1" key="1">
    <citation type="submission" date="2021-02" db="EMBL/GenBank/DDBJ databases">
        <authorList>
            <consortium name="DOE Joint Genome Institute"/>
            <person name="Ahrendt S."/>
            <person name="Looney B.P."/>
            <person name="Miyauchi S."/>
            <person name="Morin E."/>
            <person name="Drula E."/>
            <person name="Courty P.E."/>
            <person name="Chicoki N."/>
            <person name="Fauchery L."/>
            <person name="Kohler A."/>
            <person name="Kuo A."/>
            <person name="Labutti K."/>
            <person name="Pangilinan J."/>
            <person name="Lipzen A."/>
            <person name="Riley R."/>
            <person name="Andreopoulos W."/>
            <person name="He G."/>
            <person name="Johnson J."/>
            <person name="Barry K.W."/>
            <person name="Grigoriev I.V."/>
            <person name="Nagy L."/>
            <person name="Hibbett D."/>
            <person name="Henrissat B."/>
            <person name="Matheny P.B."/>
            <person name="Labbe J."/>
            <person name="Martin F."/>
        </authorList>
    </citation>
    <scope>NUCLEOTIDE SEQUENCE</scope>
    <source>
        <strain evidence="1">EC-137</strain>
    </source>
</reference>
<sequence>YLFPEQDLLVHLLDMYFDNLNILLPVLHRPTLERGLRNGQHFIDEAFGGVVLLVCANGARFSSDPRVILPGTDMRHSAGWRWFSQVRYAGKLMFAASRLHDLQIACLGAIYMMGSSASHASWNMIGVGIRLSQDIGVHRKKVYKTSPTADEELFKRCFWVLVCLDRWVSSTAGRPCAIQEEDFDLEMPIDCDDEYWDHPDPEQNFKQPPRKPSRMSAFICHLQLCQIHGYALRTIYSSNKAKSHFGFIGPQWEQKIITGFDSILNRWVDSVPDYLRWDPMREDDVFFIQSAHLYAMFYELQIAVHRPFISPLKNSQHSFPSIAICVNAARSCSRIVDSLTKRWPMRIFPLMHRPTFTAAIVLLLGIWDASRLKLSPNVEKEISDVNKCLHLMQVMEDQWHPAGRILCGVYPPTGIFH</sequence>
<feature type="non-terminal residue" evidence="1">
    <location>
        <position position="1"/>
    </location>
</feature>
<name>A0ACB8QA45_9AGAM</name>
<gene>
    <name evidence="1" type="ORF">K488DRAFT_57937</name>
</gene>
<accession>A0ACB8QA45</accession>